<dbReference type="Proteomes" id="UP000242712">
    <property type="component" value="Unassembled WGS sequence"/>
</dbReference>
<evidence type="ECO:0000313" key="2">
    <source>
        <dbReference type="EMBL" id="POA08946.1"/>
    </source>
</evidence>
<evidence type="ECO:0000313" key="3">
    <source>
        <dbReference type="Proteomes" id="UP000242712"/>
    </source>
</evidence>
<dbReference type="InterPro" id="IPR004843">
    <property type="entry name" value="Calcineurin-like_PHP"/>
</dbReference>
<dbReference type="InterPro" id="IPR029052">
    <property type="entry name" value="Metallo-depent_PP-like"/>
</dbReference>
<dbReference type="InterPro" id="IPR022302">
    <property type="entry name" value="Phosphoesterase_putative"/>
</dbReference>
<evidence type="ECO:0000259" key="1">
    <source>
        <dbReference type="Pfam" id="PF00149"/>
    </source>
</evidence>
<gene>
    <name evidence="2" type="ORF">CD039_08135</name>
</gene>
<dbReference type="Gene3D" id="3.60.21.10">
    <property type="match status" value="1"/>
</dbReference>
<proteinExistence type="predicted"/>
<accession>A0A2K4FCD6</accession>
<dbReference type="InterPro" id="IPR052963">
    <property type="entry name" value="Pantetheine_PDE"/>
</dbReference>
<comment type="caution">
    <text evidence="2">The sequence shown here is derived from an EMBL/GenBank/DDBJ whole genome shotgun (WGS) entry which is preliminary data.</text>
</comment>
<sequence length="269" mass="31379">MKIGLIADLHVDRHIDLTPNDYAKVLSQSVRQHEVDLLIIAGDIANRNDIVVDFIQRLEQLTDITIRFVPGNHDLWTSEDQPSTAEILQRYRDMDECLVGSPYIINDAWAIVGNTGWYNYSYASSKFTQERLARGKFYGATWQDKERIDLPYKDLELAERAVEHTKEDLAKVGDRQIILVTHVVTHPQFVVPLPHRLFDFFNAYLGTSKFADIYHHYPIRYSVMGHVHFRKRLTDQDIEYICPCLGYPRQWRTADISREMTQTLQVIEI</sequence>
<dbReference type="SUPFAM" id="SSF56300">
    <property type="entry name" value="Metallo-dependent phosphatases"/>
    <property type="match status" value="1"/>
</dbReference>
<name>A0A2K4FCD6_9STAP</name>
<dbReference type="Pfam" id="PF00149">
    <property type="entry name" value="Metallophos"/>
    <property type="match status" value="1"/>
</dbReference>
<keyword evidence="3" id="KW-1185">Reference proteome</keyword>
<dbReference type="EMBL" id="PPPX01000011">
    <property type="protein sequence ID" value="POA08946.1"/>
    <property type="molecule type" value="Genomic_DNA"/>
</dbReference>
<dbReference type="GO" id="GO:0016787">
    <property type="term" value="F:hydrolase activity"/>
    <property type="evidence" value="ECO:0007669"/>
    <property type="project" value="UniProtKB-KW"/>
</dbReference>
<reference evidence="2 3" key="1">
    <citation type="submission" date="2017-08" db="EMBL/GenBank/DDBJ databases">
        <title>Draft genome sequences of 64 type strains of genus Staph aureus.</title>
        <authorList>
            <person name="Cole K."/>
            <person name="Golubchik T."/>
            <person name="Russell J."/>
            <person name="Foster D."/>
            <person name="Llewelyn M."/>
            <person name="Wilson D."/>
            <person name="Crook D."/>
            <person name="Paul J."/>
        </authorList>
    </citation>
    <scope>NUCLEOTIDE SEQUENCE [LARGE SCALE GENOMIC DNA]</scope>
    <source>
        <strain evidence="2 3">DSM 29875</strain>
    </source>
</reference>
<organism evidence="2 3">
    <name type="scientific">Staphylococcus argensis</name>
    <dbReference type="NCBI Taxonomy" id="1607738"/>
    <lineage>
        <taxon>Bacteria</taxon>
        <taxon>Bacillati</taxon>
        <taxon>Bacillota</taxon>
        <taxon>Bacilli</taxon>
        <taxon>Bacillales</taxon>
        <taxon>Staphylococcaceae</taxon>
        <taxon>Staphylococcus</taxon>
    </lineage>
</organism>
<dbReference type="GeneID" id="98298317"/>
<dbReference type="AlphaFoldDB" id="A0A2K4FCD6"/>
<keyword evidence="2" id="KW-0378">Hydrolase</keyword>
<dbReference type="NCBIfam" id="TIGR03729">
    <property type="entry name" value="acc_ester"/>
    <property type="match status" value="1"/>
</dbReference>
<dbReference type="PANTHER" id="PTHR36492:SF2">
    <property type="entry name" value="[ACYL-CARRIER-PROTEIN] PHOSPHODIESTERASE PPTH"/>
    <property type="match status" value="1"/>
</dbReference>
<feature type="domain" description="Calcineurin-like phosphoesterase" evidence="1">
    <location>
        <begin position="1"/>
        <end position="228"/>
    </location>
</feature>
<dbReference type="RefSeq" id="WP_103371898.1">
    <property type="nucleotide sequence ID" value="NZ_CBCRVO010000002.1"/>
</dbReference>
<dbReference type="OrthoDB" id="113290at2"/>
<dbReference type="PANTHER" id="PTHR36492">
    <property type="match status" value="1"/>
</dbReference>
<protein>
    <submittedName>
        <fullName evidence="2">Phosphohydrolase</fullName>
    </submittedName>
</protein>